<dbReference type="SUPFAM" id="SSF47616">
    <property type="entry name" value="GST C-terminal domain-like"/>
    <property type="match status" value="1"/>
</dbReference>
<evidence type="ECO:0000259" key="3">
    <source>
        <dbReference type="PROSITE" id="PS50405"/>
    </source>
</evidence>
<dbReference type="InterPro" id="IPR010987">
    <property type="entry name" value="Glutathione-S-Trfase_C-like"/>
</dbReference>
<accession>A0A2W5RWC8</accession>
<keyword evidence="4" id="KW-0413">Isomerase</keyword>
<dbReference type="SUPFAM" id="SSF52833">
    <property type="entry name" value="Thioredoxin-like"/>
    <property type="match status" value="1"/>
</dbReference>
<dbReference type="InterPro" id="IPR034333">
    <property type="entry name" value="GST_Zeta_N"/>
</dbReference>
<dbReference type="EMBL" id="QFQS01000011">
    <property type="protein sequence ID" value="PZQ94948.1"/>
    <property type="molecule type" value="Genomic_DNA"/>
</dbReference>
<dbReference type="CDD" id="cd03042">
    <property type="entry name" value="GST_N_Zeta"/>
    <property type="match status" value="1"/>
</dbReference>
<dbReference type="CDD" id="cd03191">
    <property type="entry name" value="GST_C_Zeta"/>
    <property type="match status" value="1"/>
</dbReference>
<dbReference type="Gene3D" id="3.40.30.10">
    <property type="entry name" value="Glutaredoxin"/>
    <property type="match status" value="1"/>
</dbReference>
<dbReference type="GO" id="GO:0006559">
    <property type="term" value="P:L-phenylalanine catabolic process"/>
    <property type="evidence" value="ECO:0007669"/>
    <property type="project" value="TreeGrafter"/>
</dbReference>
<dbReference type="Pfam" id="PF13417">
    <property type="entry name" value="GST_N_3"/>
    <property type="match status" value="1"/>
</dbReference>
<dbReference type="SFLD" id="SFLDS00019">
    <property type="entry name" value="Glutathione_Transferase_(cytos"/>
    <property type="match status" value="1"/>
</dbReference>
<dbReference type="Gene3D" id="1.20.1050.10">
    <property type="match status" value="1"/>
</dbReference>
<dbReference type="InterPro" id="IPR004045">
    <property type="entry name" value="Glutathione_S-Trfase_N"/>
</dbReference>
<evidence type="ECO:0000259" key="2">
    <source>
        <dbReference type="PROSITE" id="PS50404"/>
    </source>
</evidence>
<dbReference type="GO" id="GO:0006749">
    <property type="term" value="P:glutathione metabolic process"/>
    <property type="evidence" value="ECO:0007669"/>
    <property type="project" value="TreeGrafter"/>
</dbReference>
<dbReference type="InterPro" id="IPR005955">
    <property type="entry name" value="GST_Zeta"/>
</dbReference>
<protein>
    <submittedName>
        <fullName evidence="4">Maleylacetoacetate isomerase</fullName>
    </submittedName>
</protein>
<evidence type="ECO:0000256" key="1">
    <source>
        <dbReference type="ARBA" id="ARBA00010007"/>
    </source>
</evidence>
<dbReference type="InterPro" id="IPR036249">
    <property type="entry name" value="Thioredoxin-like_sf"/>
</dbReference>
<dbReference type="PANTHER" id="PTHR42673">
    <property type="entry name" value="MALEYLACETOACETATE ISOMERASE"/>
    <property type="match status" value="1"/>
</dbReference>
<dbReference type="Proteomes" id="UP000248975">
    <property type="component" value="Unassembled WGS sequence"/>
</dbReference>
<comment type="caution">
    <text evidence="4">The sequence shown here is derived from an EMBL/GenBank/DDBJ whole genome shotgun (WGS) entry which is preliminary data.</text>
</comment>
<proteinExistence type="inferred from homology"/>
<dbReference type="PROSITE" id="PS50404">
    <property type="entry name" value="GST_NTER"/>
    <property type="match status" value="1"/>
</dbReference>
<feature type="domain" description="GST N-terminal" evidence="2">
    <location>
        <begin position="2"/>
        <end position="83"/>
    </location>
</feature>
<dbReference type="InterPro" id="IPR034330">
    <property type="entry name" value="GST_Zeta_C"/>
</dbReference>
<dbReference type="InterPro" id="IPR036282">
    <property type="entry name" value="Glutathione-S-Trfase_C_sf"/>
</dbReference>
<evidence type="ECO:0000313" key="4">
    <source>
        <dbReference type="EMBL" id="PZQ94948.1"/>
    </source>
</evidence>
<dbReference type="AlphaFoldDB" id="A0A2W5RWC8"/>
<dbReference type="PROSITE" id="PS50405">
    <property type="entry name" value="GST_CTER"/>
    <property type="match status" value="1"/>
</dbReference>
<dbReference type="Pfam" id="PF13410">
    <property type="entry name" value="GST_C_2"/>
    <property type="match status" value="1"/>
</dbReference>
<dbReference type="SFLD" id="SFLDG00358">
    <property type="entry name" value="Main_(cytGST)"/>
    <property type="match status" value="1"/>
</dbReference>
<sequence>MSGILLHGYWRSGAAWRVRIALNLKGIDYRQAAHDLRGGLQRDPAYLAIAPHGLVPAIEQGGCIIIESPAILEWLEARWPSPPLLPNDPDDAATVRAMAALIGCDIHPLNNLRVLDALRADFAASPDQIHAWAARWITDGFTALESLVARHGAPYAFGDRPTLADCYLVPQLYSAARFGVDLCAYPHLVAAGEAASQLPAFVAAHPNVQPDADP</sequence>
<dbReference type="GO" id="GO:0005737">
    <property type="term" value="C:cytoplasm"/>
    <property type="evidence" value="ECO:0007669"/>
    <property type="project" value="InterPro"/>
</dbReference>
<name>A0A2W5RWC8_CERSP</name>
<comment type="similarity">
    <text evidence="1">Belongs to the GST superfamily. Zeta family.</text>
</comment>
<reference evidence="4 5" key="1">
    <citation type="submission" date="2017-08" db="EMBL/GenBank/DDBJ databases">
        <title>Infants hospitalized years apart are colonized by the same room-sourced microbial strains.</title>
        <authorList>
            <person name="Brooks B."/>
            <person name="Olm M.R."/>
            <person name="Firek B.A."/>
            <person name="Baker R."/>
            <person name="Thomas B.C."/>
            <person name="Morowitz M.J."/>
            <person name="Banfield J.F."/>
        </authorList>
    </citation>
    <scope>NUCLEOTIDE SEQUENCE [LARGE SCALE GENOMIC DNA]</scope>
    <source>
        <strain evidence="4">S2_003_000_R2_11</strain>
    </source>
</reference>
<evidence type="ECO:0000313" key="5">
    <source>
        <dbReference type="Proteomes" id="UP000248975"/>
    </source>
</evidence>
<dbReference type="InterPro" id="IPR040079">
    <property type="entry name" value="Glutathione_S-Trfase"/>
</dbReference>
<dbReference type="GO" id="GO:0016034">
    <property type="term" value="F:maleylacetoacetate isomerase activity"/>
    <property type="evidence" value="ECO:0007669"/>
    <property type="project" value="TreeGrafter"/>
</dbReference>
<organism evidence="4 5">
    <name type="scientific">Cereibacter sphaeroides</name>
    <name type="common">Rhodobacter sphaeroides</name>
    <dbReference type="NCBI Taxonomy" id="1063"/>
    <lineage>
        <taxon>Bacteria</taxon>
        <taxon>Pseudomonadati</taxon>
        <taxon>Pseudomonadota</taxon>
        <taxon>Alphaproteobacteria</taxon>
        <taxon>Rhodobacterales</taxon>
        <taxon>Paracoccaceae</taxon>
        <taxon>Cereibacter</taxon>
    </lineage>
</organism>
<gene>
    <name evidence="4" type="primary">maiA</name>
    <name evidence="4" type="ORF">DI533_20825</name>
</gene>
<feature type="domain" description="GST C-terminal" evidence="3">
    <location>
        <begin position="88"/>
        <end position="214"/>
    </location>
</feature>
<dbReference type="NCBIfam" id="TIGR01262">
    <property type="entry name" value="maiA"/>
    <property type="match status" value="1"/>
</dbReference>
<dbReference type="GO" id="GO:0004364">
    <property type="term" value="F:glutathione transferase activity"/>
    <property type="evidence" value="ECO:0007669"/>
    <property type="project" value="TreeGrafter"/>
</dbReference>
<dbReference type="PANTHER" id="PTHR42673:SF4">
    <property type="entry name" value="MALEYLACETOACETATE ISOMERASE"/>
    <property type="match status" value="1"/>
</dbReference>